<gene>
    <name evidence="2" type="ORF">SAMN04488554_3407</name>
</gene>
<evidence type="ECO:0000313" key="3">
    <source>
        <dbReference type="Proteomes" id="UP000199220"/>
    </source>
</evidence>
<name>A0A1H5MKG2_9MICO</name>
<reference evidence="3" key="1">
    <citation type="submission" date="2016-10" db="EMBL/GenBank/DDBJ databases">
        <authorList>
            <person name="Varghese N."/>
            <person name="Submissions S."/>
        </authorList>
    </citation>
    <scope>NUCLEOTIDE SEQUENCE [LARGE SCALE GENOMIC DNA]</scope>
    <source>
        <strain evidence="3">DSM 21368</strain>
    </source>
</reference>
<keyword evidence="3" id="KW-1185">Reference proteome</keyword>
<accession>A0A1H5MKG2</accession>
<keyword evidence="1" id="KW-1133">Transmembrane helix</keyword>
<dbReference type="EMBL" id="FNTX01000002">
    <property type="protein sequence ID" value="SEE88898.1"/>
    <property type="molecule type" value="Genomic_DNA"/>
</dbReference>
<evidence type="ECO:0000313" key="2">
    <source>
        <dbReference type="EMBL" id="SEE88898.1"/>
    </source>
</evidence>
<feature type="transmembrane region" description="Helical" evidence="1">
    <location>
        <begin position="49"/>
        <end position="76"/>
    </location>
</feature>
<protein>
    <recommendedName>
        <fullName evidence="4">Small multi-drug export protein</fullName>
    </recommendedName>
</protein>
<feature type="transmembrane region" description="Helical" evidence="1">
    <location>
        <begin position="131"/>
        <end position="156"/>
    </location>
</feature>
<feature type="transmembrane region" description="Helical" evidence="1">
    <location>
        <begin position="82"/>
        <end position="103"/>
    </location>
</feature>
<keyword evidence="1" id="KW-0812">Transmembrane</keyword>
<proteinExistence type="predicted"/>
<dbReference type="Proteomes" id="UP000199220">
    <property type="component" value="Unassembled WGS sequence"/>
</dbReference>
<evidence type="ECO:0000256" key="1">
    <source>
        <dbReference type="SAM" id="Phobius"/>
    </source>
</evidence>
<feature type="transmembrane region" description="Helical" evidence="1">
    <location>
        <begin position="168"/>
        <end position="189"/>
    </location>
</feature>
<evidence type="ECO:0008006" key="4">
    <source>
        <dbReference type="Google" id="ProtNLM"/>
    </source>
</evidence>
<dbReference type="STRING" id="648782.SAMN04488554_3407"/>
<sequence length="193" mass="20637">MVREGTTGGPRSTRRWTCPYEPAYTAALIEREPTVVESLREFTENLPAVVQWLGVLLASAIPFVESYFGSVIGVLAGLSPFVAIPVAIVGNAASMLVLVLGAAKARDAAMRNREPATSPKREKLKRMFDRYGVAGVSLLGQTVLPSQITSVAMVSFGASRNAVIRWQIVSIILWGVAFGTLATFGVDLLTTPA</sequence>
<keyword evidence="1" id="KW-0472">Membrane</keyword>
<organism evidence="2 3">
    <name type="scientific">Ruania alba</name>
    <dbReference type="NCBI Taxonomy" id="648782"/>
    <lineage>
        <taxon>Bacteria</taxon>
        <taxon>Bacillati</taxon>
        <taxon>Actinomycetota</taxon>
        <taxon>Actinomycetes</taxon>
        <taxon>Micrococcales</taxon>
        <taxon>Ruaniaceae</taxon>
        <taxon>Ruania</taxon>
    </lineage>
</organism>
<dbReference type="AlphaFoldDB" id="A0A1H5MKG2"/>